<reference evidence="2 3" key="1">
    <citation type="submission" date="2019-09" db="EMBL/GenBank/DDBJ databases">
        <title>Genome sequence of Rhodovastum atsumiense, a diverse member of the Acetobacteraceae family of non-sulfur purple photosynthetic bacteria.</title>
        <authorList>
            <person name="Meyer T."/>
            <person name="Kyndt J."/>
        </authorList>
    </citation>
    <scope>NUCLEOTIDE SEQUENCE [LARGE SCALE GENOMIC DNA]</scope>
    <source>
        <strain evidence="2 3">DSM 21279</strain>
    </source>
</reference>
<dbReference type="RefSeq" id="WP_150039517.1">
    <property type="nucleotide sequence ID" value="NZ_OW485601.1"/>
</dbReference>
<evidence type="ECO:0000313" key="3">
    <source>
        <dbReference type="Proteomes" id="UP000325255"/>
    </source>
</evidence>
<feature type="region of interest" description="Disordered" evidence="1">
    <location>
        <begin position="1"/>
        <end position="22"/>
    </location>
</feature>
<evidence type="ECO:0000313" key="2">
    <source>
        <dbReference type="EMBL" id="KAA5613406.1"/>
    </source>
</evidence>
<comment type="caution">
    <text evidence="2">The sequence shown here is derived from an EMBL/GenBank/DDBJ whole genome shotgun (WGS) entry which is preliminary data.</text>
</comment>
<dbReference type="AlphaFoldDB" id="A0A5M6IYI4"/>
<name>A0A5M6IYI4_9PROT</name>
<dbReference type="Proteomes" id="UP000325255">
    <property type="component" value="Unassembled WGS sequence"/>
</dbReference>
<protein>
    <submittedName>
        <fullName evidence="2">Uncharacterized protein</fullName>
    </submittedName>
</protein>
<dbReference type="OrthoDB" id="7286819at2"/>
<keyword evidence="3" id="KW-1185">Reference proteome</keyword>
<evidence type="ECO:0000256" key="1">
    <source>
        <dbReference type="SAM" id="MobiDB-lite"/>
    </source>
</evidence>
<organism evidence="2 3">
    <name type="scientific">Rhodovastum atsumiense</name>
    <dbReference type="NCBI Taxonomy" id="504468"/>
    <lineage>
        <taxon>Bacteria</taxon>
        <taxon>Pseudomonadati</taxon>
        <taxon>Pseudomonadota</taxon>
        <taxon>Alphaproteobacteria</taxon>
        <taxon>Acetobacterales</taxon>
        <taxon>Acetobacteraceae</taxon>
        <taxon>Rhodovastum</taxon>
    </lineage>
</organism>
<proteinExistence type="predicted"/>
<gene>
    <name evidence="2" type="ORF">F1189_04925</name>
</gene>
<accession>A0A5M6IYI4</accession>
<dbReference type="EMBL" id="VWPK01000006">
    <property type="protein sequence ID" value="KAA5613406.1"/>
    <property type="molecule type" value="Genomic_DNA"/>
</dbReference>
<sequence length="205" mass="20936">MLPFVSPVSGQGLPPQPNPITSPVPAPEIATLHAKITAIDPQTRAIGLAGASGQRVTVTAGSAVDLSQLQVGDIVDAQYYRSVAFEVWPPGVAAPQDEIERVVAREVSAPSGEALQLARISVVVVGIDLAAHSIDVVDPSGGTVRTVVVTNPARIALLSKLKVGETVTAVVSQALAVKVTAAKPAAPIVIWGENNNPETPSGGGR</sequence>